<dbReference type="Proteomes" id="UP000248198">
    <property type="component" value="Unassembled WGS sequence"/>
</dbReference>
<dbReference type="InterPro" id="IPR015424">
    <property type="entry name" value="PyrdxlP-dep_Trfase"/>
</dbReference>
<comment type="cofactor">
    <cofactor evidence="1 6">
        <name>pyridoxal 5'-phosphate</name>
        <dbReference type="ChEBI" id="CHEBI:597326"/>
    </cofactor>
</comment>
<dbReference type="CDD" id="cd00609">
    <property type="entry name" value="AAT_like"/>
    <property type="match status" value="1"/>
</dbReference>
<evidence type="ECO:0000256" key="4">
    <source>
        <dbReference type="ARBA" id="ARBA00022679"/>
    </source>
</evidence>
<organism evidence="8 9">
    <name type="scientific">Pedobacter nutrimenti</name>
    <dbReference type="NCBI Taxonomy" id="1241337"/>
    <lineage>
        <taxon>Bacteria</taxon>
        <taxon>Pseudomonadati</taxon>
        <taxon>Bacteroidota</taxon>
        <taxon>Sphingobacteriia</taxon>
        <taxon>Sphingobacteriales</taxon>
        <taxon>Sphingobacteriaceae</taxon>
        <taxon>Pedobacter</taxon>
    </lineage>
</organism>
<evidence type="ECO:0000256" key="2">
    <source>
        <dbReference type="ARBA" id="ARBA00007441"/>
    </source>
</evidence>
<dbReference type="GO" id="GO:0006520">
    <property type="term" value="P:amino acid metabolic process"/>
    <property type="evidence" value="ECO:0007669"/>
    <property type="project" value="InterPro"/>
</dbReference>
<dbReference type="PANTHER" id="PTHR46383">
    <property type="entry name" value="ASPARTATE AMINOTRANSFERASE"/>
    <property type="match status" value="1"/>
</dbReference>
<keyword evidence="9" id="KW-1185">Reference proteome</keyword>
<dbReference type="InterPro" id="IPR015422">
    <property type="entry name" value="PyrdxlP-dep_Trfase_small"/>
</dbReference>
<protein>
    <recommendedName>
        <fullName evidence="6">Aminotransferase</fullName>
        <ecNumber evidence="6">2.6.1.-</ecNumber>
    </recommendedName>
</protein>
<dbReference type="InterPro" id="IPR015421">
    <property type="entry name" value="PyrdxlP-dep_Trfase_major"/>
</dbReference>
<proteinExistence type="inferred from homology"/>
<sequence>MFDSSSVNLDILKKRAYNLRWATVPEGVIPLTAADPDFPSAPEIAESIIRFTRDRYLSYGPPAGLPEFKESVARFFTEKRNIPARPDLLFPVDSAAFGIYLICKTFLEKGDEAIIFDPVDFLFRYSIETVGATAIPFGIPPGTDQVDFEQMEALITAKTRMICLCNPLNPTGKVFTPAELSRLGELACKHDLLILSDEIWSDIVYEPYVFTSIASISPQIRDRTITVTGYSKSYGLAGLRIGTVMASNEAHFKKLFEASLHNSTIHGANVLSQVAVTTALDECGYWLEGFVSHLQKMKDLTVQMLNETNGFKCIAPEGCYVAFANITGTKRTSKQIQELLFTEAKVSVVPGLKEWFGDGAEGYIRLSFATSQAILKEGLSRIKQTINSL</sequence>
<feature type="domain" description="Aminotransferase class I/classII large" evidence="7">
    <location>
        <begin position="27"/>
        <end position="382"/>
    </location>
</feature>
<evidence type="ECO:0000313" key="9">
    <source>
        <dbReference type="Proteomes" id="UP000248198"/>
    </source>
</evidence>
<name>A0A318UF83_9SPHI</name>
<keyword evidence="3 6" id="KW-0032">Aminotransferase</keyword>
<comment type="similarity">
    <text evidence="2 6">Belongs to the class-I pyridoxal-phosphate-dependent aminotransferase family.</text>
</comment>
<evidence type="ECO:0000256" key="3">
    <source>
        <dbReference type="ARBA" id="ARBA00022576"/>
    </source>
</evidence>
<keyword evidence="5" id="KW-0663">Pyridoxal phosphate</keyword>
<reference evidence="8 9" key="1">
    <citation type="submission" date="2018-06" db="EMBL/GenBank/DDBJ databases">
        <title>Genomic Encyclopedia of Archaeal and Bacterial Type Strains, Phase II (KMG-II): from individual species to whole genera.</title>
        <authorList>
            <person name="Goeker M."/>
        </authorList>
    </citation>
    <scope>NUCLEOTIDE SEQUENCE [LARGE SCALE GENOMIC DNA]</scope>
    <source>
        <strain evidence="8 9">DSM 27372</strain>
    </source>
</reference>
<evidence type="ECO:0000256" key="5">
    <source>
        <dbReference type="ARBA" id="ARBA00022898"/>
    </source>
</evidence>
<dbReference type="Gene3D" id="3.90.1150.10">
    <property type="entry name" value="Aspartate Aminotransferase, domain 1"/>
    <property type="match status" value="1"/>
</dbReference>
<keyword evidence="4 6" id="KW-0808">Transferase</keyword>
<dbReference type="GO" id="GO:0030170">
    <property type="term" value="F:pyridoxal phosphate binding"/>
    <property type="evidence" value="ECO:0007669"/>
    <property type="project" value="InterPro"/>
</dbReference>
<dbReference type="SUPFAM" id="SSF53383">
    <property type="entry name" value="PLP-dependent transferases"/>
    <property type="match status" value="1"/>
</dbReference>
<accession>A0A318UF83</accession>
<dbReference type="PROSITE" id="PS00105">
    <property type="entry name" value="AA_TRANSFER_CLASS_1"/>
    <property type="match status" value="1"/>
</dbReference>
<evidence type="ECO:0000256" key="6">
    <source>
        <dbReference type="RuleBase" id="RU000481"/>
    </source>
</evidence>
<dbReference type="InterPro" id="IPR004838">
    <property type="entry name" value="NHTrfase_class1_PyrdxlP-BS"/>
</dbReference>
<dbReference type="Gene3D" id="3.40.640.10">
    <property type="entry name" value="Type I PLP-dependent aspartate aminotransferase-like (Major domain)"/>
    <property type="match status" value="1"/>
</dbReference>
<dbReference type="Pfam" id="PF00155">
    <property type="entry name" value="Aminotran_1_2"/>
    <property type="match status" value="1"/>
</dbReference>
<dbReference type="RefSeq" id="WP_110834302.1">
    <property type="nucleotide sequence ID" value="NZ_QKLU01000009.1"/>
</dbReference>
<dbReference type="InterPro" id="IPR004839">
    <property type="entry name" value="Aminotransferase_I/II_large"/>
</dbReference>
<dbReference type="OrthoDB" id="9802872at2"/>
<dbReference type="EMBL" id="QKLU01000009">
    <property type="protein sequence ID" value="PYF70137.1"/>
    <property type="molecule type" value="Genomic_DNA"/>
</dbReference>
<dbReference type="GO" id="GO:0008483">
    <property type="term" value="F:transaminase activity"/>
    <property type="evidence" value="ECO:0007669"/>
    <property type="project" value="UniProtKB-KW"/>
</dbReference>
<dbReference type="InterPro" id="IPR050596">
    <property type="entry name" value="AspAT/PAT-like"/>
</dbReference>
<dbReference type="EC" id="2.6.1.-" evidence="6"/>
<evidence type="ECO:0000256" key="1">
    <source>
        <dbReference type="ARBA" id="ARBA00001933"/>
    </source>
</evidence>
<comment type="caution">
    <text evidence="8">The sequence shown here is derived from an EMBL/GenBank/DDBJ whole genome shotgun (WGS) entry which is preliminary data.</text>
</comment>
<evidence type="ECO:0000313" key="8">
    <source>
        <dbReference type="EMBL" id="PYF70137.1"/>
    </source>
</evidence>
<dbReference type="AlphaFoldDB" id="A0A318UF83"/>
<gene>
    <name evidence="8" type="ORF">B0O44_109234</name>
</gene>
<keyword evidence="8" id="KW-0456">Lyase</keyword>
<dbReference type="PANTHER" id="PTHR46383:SF1">
    <property type="entry name" value="ASPARTATE AMINOTRANSFERASE"/>
    <property type="match status" value="1"/>
</dbReference>
<evidence type="ECO:0000259" key="7">
    <source>
        <dbReference type="Pfam" id="PF00155"/>
    </source>
</evidence>
<dbReference type="GO" id="GO:0016829">
    <property type="term" value="F:lyase activity"/>
    <property type="evidence" value="ECO:0007669"/>
    <property type="project" value="UniProtKB-KW"/>
</dbReference>